<sequence>MPKSALPNALMCHKVLQKPPQPCRGSSAEPLQDWLNSTEVRVQESSTRLHDLPAKKQELTKLQVLWSPKLCSLPDSILPASKTRGFISYLVII</sequence>
<evidence type="ECO:0000313" key="2">
    <source>
        <dbReference type="Proteomes" id="UP000261620"/>
    </source>
</evidence>
<reference evidence="1" key="1">
    <citation type="submission" date="2025-08" db="UniProtKB">
        <authorList>
            <consortium name="Ensembl"/>
        </authorList>
    </citation>
    <scope>IDENTIFICATION</scope>
</reference>
<protein>
    <submittedName>
        <fullName evidence="1">Uncharacterized protein</fullName>
    </submittedName>
</protein>
<dbReference type="Ensembl" id="ENSMMOT00000025885.1">
    <property type="protein sequence ID" value="ENSMMOP00000025457.1"/>
    <property type="gene ID" value="ENSMMOG00000019325.1"/>
</dbReference>
<dbReference type="Proteomes" id="UP000261620">
    <property type="component" value="Unplaced"/>
</dbReference>
<dbReference type="AlphaFoldDB" id="A0A3Q4BUP4"/>
<organism evidence="1 2">
    <name type="scientific">Mola mola</name>
    <name type="common">Ocean sunfish</name>
    <name type="synonym">Tetraodon mola</name>
    <dbReference type="NCBI Taxonomy" id="94237"/>
    <lineage>
        <taxon>Eukaryota</taxon>
        <taxon>Metazoa</taxon>
        <taxon>Chordata</taxon>
        <taxon>Craniata</taxon>
        <taxon>Vertebrata</taxon>
        <taxon>Euteleostomi</taxon>
        <taxon>Actinopterygii</taxon>
        <taxon>Neopterygii</taxon>
        <taxon>Teleostei</taxon>
        <taxon>Neoteleostei</taxon>
        <taxon>Acanthomorphata</taxon>
        <taxon>Eupercaria</taxon>
        <taxon>Tetraodontiformes</taxon>
        <taxon>Molidae</taxon>
        <taxon>Mola</taxon>
    </lineage>
</organism>
<keyword evidence="2" id="KW-1185">Reference proteome</keyword>
<dbReference type="STRING" id="94237.ENSMMOP00000025457"/>
<reference evidence="1" key="2">
    <citation type="submission" date="2025-09" db="UniProtKB">
        <authorList>
            <consortium name="Ensembl"/>
        </authorList>
    </citation>
    <scope>IDENTIFICATION</scope>
</reference>
<evidence type="ECO:0000313" key="1">
    <source>
        <dbReference type="Ensembl" id="ENSMMOP00000025457.1"/>
    </source>
</evidence>
<name>A0A3Q4BUP4_MOLML</name>
<accession>A0A3Q4BUP4</accession>
<proteinExistence type="predicted"/>